<dbReference type="GO" id="GO:0005886">
    <property type="term" value="C:plasma membrane"/>
    <property type="evidence" value="ECO:0007669"/>
    <property type="project" value="UniProtKB-SubCell"/>
</dbReference>
<dbReference type="Proteomes" id="UP000070174">
    <property type="component" value="Unassembled WGS sequence"/>
</dbReference>
<keyword evidence="3" id="KW-1003">Cell membrane</keyword>
<evidence type="ECO:0000256" key="6">
    <source>
        <dbReference type="ARBA" id="ARBA00023136"/>
    </source>
</evidence>
<evidence type="ECO:0000313" key="9">
    <source>
        <dbReference type="EMBL" id="KXA28638.1"/>
    </source>
</evidence>
<dbReference type="PANTHER" id="PTHR30043">
    <property type="entry name" value="PHOSPHONATES TRANSPORT SYSTEM PERMEASE PROTEIN"/>
    <property type="match status" value="1"/>
</dbReference>
<dbReference type="Pfam" id="PF00528">
    <property type="entry name" value="BPD_transp_1"/>
    <property type="match status" value="1"/>
</dbReference>
<feature type="transmembrane region" description="Helical" evidence="7">
    <location>
        <begin position="113"/>
        <end position="135"/>
    </location>
</feature>
<evidence type="ECO:0000256" key="3">
    <source>
        <dbReference type="ARBA" id="ARBA00022475"/>
    </source>
</evidence>
<gene>
    <name evidence="9" type="ORF">HMPREF3229_01634</name>
</gene>
<comment type="caution">
    <text evidence="9">The sequence shown here is derived from an EMBL/GenBank/DDBJ whole genome shotgun (WGS) entry which is preliminary data.</text>
</comment>
<dbReference type="PANTHER" id="PTHR30043:SF1">
    <property type="entry name" value="ABC TRANSPORT SYSTEM PERMEASE PROTEIN P69"/>
    <property type="match status" value="1"/>
</dbReference>
<feature type="transmembrane region" description="Helical" evidence="7">
    <location>
        <begin position="18"/>
        <end position="37"/>
    </location>
</feature>
<dbReference type="NCBIfam" id="TIGR01097">
    <property type="entry name" value="PhnE"/>
    <property type="match status" value="1"/>
</dbReference>
<organism evidence="9">
    <name type="scientific">Peptoniphilus harei</name>
    <dbReference type="NCBI Taxonomy" id="54005"/>
    <lineage>
        <taxon>Bacteria</taxon>
        <taxon>Bacillati</taxon>
        <taxon>Bacillota</taxon>
        <taxon>Tissierellia</taxon>
        <taxon>Tissierellales</taxon>
        <taxon>Peptoniphilaceae</taxon>
        <taxon>Peptoniphilus</taxon>
    </lineage>
</organism>
<protein>
    <submittedName>
        <fullName evidence="9">Phosphonate ABC transporter, permease protein PhnE</fullName>
    </submittedName>
</protein>
<evidence type="ECO:0000256" key="4">
    <source>
        <dbReference type="ARBA" id="ARBA00022692"/>
    </source>
</evidence>
<comment type="similarity">
    <text evidence="7">Belongs to the binding-protein-dependent transport system permease family.</text>
</comment>
<dbReference type="EMBL" id="LRQE01000041">
    <property type="protein sequence ID" value="KXA28638.1"/>
    <property type="molecule type" value="Genomic_DNA"/>
</dbReference>
<keyword evidence="2 7" id="KW-0813">Transport</keyword>
<name>A0A133PJC6_9FIRM</name>
<feature type="transmembrane region" description="Helical" evidence="7">
    <location>
        <begin position="75"/>
        <end position="101"/>
    </location>
</feature>
<dbReference type="SUPFAM" id="SSF161098">
    <property type="entry name" value="MetI-like"/>
    <property type="match status" value="1"/>
</dbReference>
<dbReference type="GO" id="GO:0015416">
    <property type="term" value="F:ABC-type phosphonate transporter activity"/>
    <property type="evidence" value="ECO:0007669"/>
    <property type="project" value="InterPro"/>
</dbReference>
<evidence type="ECO:0000256" key="2">
    <source>
        <dbReference type="ARBA" id="ARBA00022448"/>
    </source>
</evidence>
<dbReference type="AlphaFoldDB" id="A0A133PJC6"/>
<sequence length="270" mass="29685">MSEKVIEKLKSEPKNHGYILMIVAVVLFMIIWSSSVINFDSATKDGMEVAKNIIKGIFNPNRDMLFNLTTKGVPYLLLETICIAFLGTLVGAIIAMPLSFLASSNIVPAPVAYLVRMFIILIRTIPAIVYGLMFIRVTGPGPFAGLMTMSFTSIGMLTKLFSDNIMNLNKAILESFSSIGATTFQKIRFGIIPQLFANFASTTIYRFDINLRDASVLGLVGAGGIGSPLMFAINSYKWREVGAILLGLIVLVLFIEYFSTKIRSRLVGEK</sequence>
<comment type="subcellular location">
    <subcellularLocation>
        <location evidence="1 7">Cell membrane</location>
        <topology evidence="1 7">Multi-pass membrane protein</topology>
    </subcellularLocation>
</comment>
<dbReference type="PATRIC" id="fig|54005.3.peg.1598"/>
<accession>A0A133PJC6</accession>
<evidence type="ECO:0000256" key="1">
    <source>
        <dbReference type="ARBA" id="ARBA00004651"/>
    </source>
</evidence>
<dbReference type="Gene3D" id="1.10.3720.10">
    <property type="entry name" value="MetI-like"/>
    <property type="match status" value="1"/>
</dbReference>
<feature type="transmembrane region" description="Helical" evidence="7">
    <location>
        <begin position="216"/>
        <end position="236"/>
    </location>
</feature>
<evidence type="ECO:0000259" key="8">
    <source>
        <dbReference type="PROSITE" id="PS50928"/>
    </source>
</evidence>
<proteinExistence type="inferred from homology"/>
<dbReference type="RefSeq" id="WP_060800612.1">
    <property type="nucleotide sequence ID" value="NZ_CABJAL010000001.1"/>
</dbReference>
<evidence type="ECO:0000256" key="5">
    <source>
        <dbReference type="ARBA" id="ARBA00022989"/>
    </source>
</evidence>
<dbReference type="PROSITE" id="PS50928">
    <property type="entry name" value="ABC_TM1"/>
    <property type="match status" value="1"/>
</dbReference>
<evidence type="ECO:0000256" key="7">
    <source>
        <dbReference type="RuleBase" id="RU363032"/>
    </source>
</evidence>
<feature type="transmembrane region" description="Helical" evidence="7">
    <location>
        <begin position="242"/>
        <end position="260"/>
    </location>
</feature>
<reference evidence="9 10" key="1">
    <citation type="submission" date="2016-01" db="EMBL/GenBank/DDBJ databases">
        <authorList>
            <person name="Oliw E.H."/>
        </authorList>
    </citation>
    <scope>NUCLEOTIDE SEQUENCE [LARGE SCALE GENOMIC DNA]</scope>
    <source>
        <strain evidence="9 10">CMW7756A</strain>
    </source>
</reference>
<feature type="domain" description="ABC transmembrane type-1" evidence="8">
    <location>
        <begin position="77"/>
        <end position="259"/>
    </location>
</feature>
<dbReference type="InterPro" id="IPR005769">
    <property type="entry name" value="PhnE/PtxC"/>
</dbReference>
<dbReference type="InterPro" id="IPR035906">
    <property type="entry name" value="MetI-like_sf"/>
</dbReference>
<dbReference type="CDD" id="cd06261">
    <property type="entry name" value="TM_PBP2"/>
    <property type="match status" value="1"/>
</dbReference>
<dbReference type="InterPro" id="IPR000515">
    <property type="entry name" value="MetI-like"/>
</dbReference>
<keyword evidence="5 7" id="KW-1133">Transmembrane helix</keyword>
<keyword evidence="4 7" id="KW-0812">Transmembrane</keyword>
<keyword evidence="6 7" id="KW-0472">Membrane</keyword>
<evidence type="ECO:0000313" key="10">
    <source>
        <dbReference type="Proteomes" id="UP000070174"/>
    </source>
</evidence>